<feature type="transmembrane region" description="Helical" evidence="8">
    <location>
        <begin position="50"/>
        <end position="77"/>
    </location>
</feature>
<proteinExistence type="inferred from homology"/>
<evidence type="ECO:0000256" key="2">
    <source>
        <dbReference type="ARBA" id="ARBA00006679"/>
    </source>
</evidence>
<evidence type="ECO:0000256" key="7">
    <source>
        <dbReference type="SAM" id="MobiDB-lite"/>
    </source>
</evidence>
<keyword evidence="3" id="KW-1003">Cell membrane</keyword>
<dbReference type="EMBL" id="JAVREJ010000005">
    <property type="protein sequence ID" value="MDT0349946.1"/>
    <property type="molecule type" value="Genomic_DNA"/>
</dbReference>
<evidence type="ECO:0000256" key="6">
    <source>
        <dbReference type="ARBA" id="ARBA00023136"/>
    </source>
</evidence>
<dbReference type="InterPro" id="IPR032808">
    <property type="entry name" value="DoxX"/>
</dbReference>
<evidence type="ECO:0000256" key="1">
    <source>
        <dbReference type="ARBA" id="ARBA00004651"/>
    </source>
</evidence>
<evidence type="ECO:0000256" key="8">
    <source>
        <dbReference type="SAM" id="Phobius"/>
    </source>
</evidence>
<feature type="transmembrane region" description="Helical" evidence="8">
    <location>
        <begin position="110"/>
        <end position="131"/>
    </location>
</feature>
<evidence type="ECO:0000256" key="5">
    <source>
        <dbReference type="ARBA" id="ARBA00022989"/>
    </source>
</evidence>
<feature type="region of interest" description="Disordered" evidence="7">
    <location>
        <begin position="157"/>
        <end position="188"/>
    </location>
</feature>
<reference evidence="10" key="1">
    <citation type="submission" date="2023-07" db="EMBL/GenBank/DDBJ databases">
        <title>30 novel species of actinomycetes from the DSMZ collection.</title>
        <authorList>
            <person name="Nouioui I."/>
        </authorList>
    </citation>
    <scope>NUCLEOTIDE SEQUENCE [LARGE SCALE GENOMIC DNA]</scope>
    <source>
        <strain evidence="10">DSM 45834</strain>
    </source>
</reference>
<feature type="transmembrane region" description="Helical" evidence="8">
    <location>
        <begin position="84"/>
        <end position="104"/>
    </location>
</feature>
<evidence type="ECO:0000313" key="9">
    <source>
        <dbReference type="EMBL" id="MDT0349946.1"/>
    </source>
</evidence>
<sequence>MNRPLPGPTRDVALLLTRLLLGTIMFAHGYQKLMINGLGRTTAGFESMSIPVAIFSAAFVTVVEIVGGVLVLVGALLPVVAACYLVVMVGAAVFVHIANGIFVASNGWELVGAISAVLLALAAAGSGRYGLDHLVRSRQEHLAADDMSSAVTATFRPPAKHALSPDHSGRATSFGESPFADPSPGAES</sequence>
<feature type="transmembrane region" description="Helical" evidence="8">
    <location>
        <begin position="12"/>
        <end position="30"/>
    </location>
</feature>
<keyword evidence="5 8" id="KW-1133">Transmembrane helix</keyword>
<protein>
    <submittedName>
        <fullName evidence="9">DoxX family protein</fullName>
    </submittedName>
</protein>
<keyword evidence="4 8" id="KW-0812">Transmembrane</keyword>
<evidence type="ECO:0000256" key="3">
    <source>
        <dbReference type="ARBA" id="ARBA00022475"/>
    </source>
</evidence>
<keyword evidence="10" id="KW-1185">Reference proteome</keyword>
<comment type="caution">
    <text evidence="9">The sequence shown here is derived from an EMBL/GenBank/DDBJ whole genome shotgun (WGS) entry which is preliminary data.</text>
</comment>
<keyword evidence="6 8" id="KW-0472">Membrane</keyword>
<evidence type="ECO:0000256" key="4">
    <source>
        <dbReference type="ARBA" id="ARBA00022692"/>
    </source>
</evidence>
<comment type="similarity">
    <text evidence="2">Belongs to the DoxX family.</text>
</comment>
<dbReference type="PANTHER" id="PTHR33452:SF1">
    <property type="entry name" value="INNER MEMBRANE PROTEIN YPHA-RELATED"/>
    <property type="match status" value="1"/>
</dbReference>
<gene>
    <name evidence="9" type="ORF">RM445_10470</name>
</gene>
<dbReference type="InterPro" id="IPR051907">
    <property type="entry name" value="DoxX-like_oxidoreductase"/>
</dbReference>
<dbReference type="Proteomes" id="UP001183202">
    <property type="component" value="Unassembled WGS sequence"/>
</dbReference>
<name>A0ABU2N7N9_9PSEU</name>
<accession>A0ABU2N7N9</accession>
<comment type="subcellular location">
    <subcellularLocation>
        <location evidence="1">Cell membrane</location>
        <topology evidence="1">Multi-pass membrane protein</topology>
    </subcellularLocation>
</comment>
<organism evidence="9 10">
    <name type="scientific">Pseudonocardia charpentierae</name>
    <dbReference type="NCBI Taxonomy" id="3075545"/>
    <lineage>
        <taxon>Bacteria</taxon>
        <taxon>Bacillati</taxon>
        <taxon>Actinomycetota</taxon>
        <taxon>Actinomycetes</taxon>
        <taxon>Pseudonocardiales</taxon>
        <taxon>Pseudonocardiaceae</taxon>
        <taxon>Pseudonocardia</taxon>
    </lineage>
</organism>
<dbReference type="PANTHER" id="PTHR33452">
    <property type="entry name" value="OXIDOREDUCTASE CATD-RELATED"/>
    <property type="match status" value="1"/>
</dbReference>
<dbReference type="RefSeq" id="WP_311555974.1">
    <property type="nucleotide sequence ID" value="NZ_JAVREJ010000005.1"/>
</dbReference>
<evidence type="ECO:0000313" key="10">
    <source>
        <dbReference type="Proteomes" id="UP001183202"/>
    </source>
</evidence>
<dbReference type="Pfam" id="PF07681">
    <property type="entry name" value="DoxX"/>
    <property type="match status" value="1"/>
</dbReference>